<proteinExistence type="predicted"/>
<sequence length="89" mass="9670">MSTKARFHPLNDLLPSTIKLSDRWALTLRGDGPTGATDGSSSASANVQYHAGPGFWVFGYCYLDVELLMRDSALDLTLHGPQVGHAFTF</sequence>
<dbReference type="Proteomes" id="UP001317822">
    <property type="component" value="Chromosome"/>
</dbReference>
<protein>
    <submittedName>
        <fullName evidence="1">Uncharacterized protein</fullName>
    </submittedName>
</protein>
<organism evidence="1 2">
    <name type="scientific">Lysobacter auxotrophicus</name>
    <dbReference type="NCBI Taxonomy" id="2992573"/>
    <lineage>
        <taxon>Bacteria</taxon>
        <taxon>Pseudomonadati</taxon>
        <taxon>Pseudomonadota</taxon>
        <taxon>Gammaproteobacteria</taxon>
        <taxon>Lysobacterales</taxon>
        <taxon>Lysobacteraceae</taxon>
        <taxon>Lysobacter</taxon>
    </lineage>
</organism>
<keyword evidence="2" id="KW-1185">Reference proteome</keyword>
<dbReference type="EMBL" id="AP027041">
    <property type="protein sequence ID" value="BDU16629.1"/>
    <property type="molecule type" value="Genomic_DNA"/>
</dbReference>
<evidence type="ECO:0000313" key="2">
    <source>
        <dbReference type="Proteomes" id="UP001317822"/>
    </source>
</evidence>
<evidence type="ECO:0000313" key="1">
    <source>
        <dbReference type="EMBL" id="BDU16629.1"/>
    </source>
</evidence>
<reference evidence="1 2" key="1">
    <citation type="journal article" date="2023" name="Int. J. Syst. Evol. Microbiol.">
        <title>Physiological and genomic analyses of cobalamin (vitamin B12)-auxotrophy of Lysobacter auxotrophicus sp. nov., a methionine-auxotrophic chitinolytic bacterium isolated from chitin-treated soil.</title>
        <authorList>
            <person name="Saito A."/>
            <person name="Dohra H."/>
            <person name="Hamada M."/>
            <person name="Moriuchi R."/>
            <person name="Kotsuchibashi Y."/>
            <person name="Mori K."/>
        </authorList>
    </citation>
    <scope>NUCLEOTIDE SEQUENCE [LARGE SCALE GENOMIC DNA]</scope>
    <source>
        <strain evidence="1 2">5-21a</strain>
    </source>
</reference>
<dbReference type="RefSeq" id="WP_281778625.1">
    <property type="nucleotide sequence ID" value="NZ_AP027041.1"/>
</dbReference>
<name>A0ABM8DDG8_9GAMM</name>
<accession>A0ABM8DDG8</accession>
<gene>
    <name evidence="1" type="ORF">LA521A_18300</name>
</gene>